<proteinExistence type="predicted"/>
<comment type="caution">
    <text evidence="1">The sequence shown here is derived from an EMBL/GenBank/DDBJ whole genome shotgun (WGS) entry which is preliminary data.</text>
</comment>
<dbReference type="Proteomes" id="UP001499978">
    <property type="component" value="Unassembled WGS sequence"/>
</dbReference>
<organism evidence="1 2">
    <name type="scientific">Pilimelia columellifera subsp. columellifera</name>
    <dbReference type="NCBI Taxonomy" id="706583"/>
    <lineage>
        <taxon>Bacteria</taxon>
        <taxon>Bacillati</taxon>
        <taxon>Actinomycetota</taxon>
        <taxon>Actinomycetes</taxon>
        <taxon>Micromonosporales</taxon>
        <taxon>Micromonosporaceae</taxon>
        <taxon>Pilimelia</taxon>
    </lineage>
</organism>
<protein>
    <submittedName>
        <fullName evidence="1">Uncharacterized protein</fullName>
    </submittedName>
</protein>
<reference evidence="2" key="1">
    <citation type="journal article" date="2019" name="Int. J. Syst. Evol. Microbiol.">
        <title>The Global Catalogue of Microorganisms (GCM) 10K type strain sequencing project: providing services to taxonomists for standard genome sequencing and annotation.</title>
        <authorList>
            <consortium name="The Broad Institute Genomics Platform"/>
            <consortium name="The Broad Institute Genome Sequencing Center for Infectious Disease"/>
            <person name="Wu L."/>
            <person name="Ma J."/>
        </authorList>
    </citation>
    <scope>NUCLEOTIDE SEQUENCE [LARGE SCALE GENOMIC DNA]</scope>
    <source>
        <strain evidence="2">JCM 3367</strain>
    </source>
</reference>
<keyword evidence="2" id="KW-1185">Reference proteome</keyword>
<accession>A0ABP6AVW2</accession>
<name>A0ABP6AVW2_9ACTN</name>
<dbReference type="EMBL" id="BAAARY010000011">
    <property type="protein sequence ID" value="GAA2525162.1"/>
    <property type="molecule type" value="Genomic_DNA"/>
</dbReference>
<evidence type="ECO:0000313" key="1">
    <source>
        <dbReference type="EMBL" id="GAA2525162.1"/>
    </source>
</evidence>
<sequence>MPRSVKDIMEQAKTLAAKFENFEIDPKESDAAEALAALHRAALRRAEVEAEIATAVDQAREFQVSWDAIGRRLGTSGEAARQRYGQRAHH</sequence>
<evidence type="ECO:0000313" key="2">
    <source>
        <dbReference type="Proteomes" id="UP001499978"/>
    </source>
</evidence>
<gene>
    <name evidence="1" type="ORF">GCM10010201_24770</name>
</gene>